<keyword evidence="4 9" id="KW-0808">Transferase</keyword>
<feature type="domain" description="Aspartate/glutamate/uridylate kinase" evidence="10">
    <location>
        <begin position="4"/>
        <end position="234"/>
    </location>
</feature>
<comment type="subcellular location">
    <subcellularLocation>
        <location evidence="9">Cytoplasm</location>
    </subcellularLocation>
</comment>
<dbReference type="GO" id="GO:0005524">
    <property type="term" value="F:ATP binding"/>
    <property type="evidence" value="ECO:0007669"/>
    <property type="project" value="UniProtKB-UniRule"/>
</dbReference>
<dbReference type="PRINTS" id="PR00474">
    <property type="entry name" value="GLU5KINASE"/>
</dbReference>
<feature type="site" description="Transition state stabilizer" evidence="9">
    <location>
        <position position="8"/>
    </location>
</feature>
<dbReference type="EC" id="2.7.2.8" evidence="9"/>
<dbReference type="InterPro" id="IPR001057">
    <property type="entry name" value="Glu/AcGlu_kinase"/>
</dbReference>
<comment type="function">
    <text evidence="9">Catalyzes the ATP-dependent phosphorylation of N-acetyl-L-glutamate.</text>
</comment>
<accession>A0AAJ2NNT9</accession>
<dbReference type="InterPro" id="IPR001048">
    <property type="entry name" value="Asp/Glu/Uridylate_kinase"/>
</dbReference>
<reference evidence="11" key="1">
    <citation type="submission" date="2023-10" db="EMBL/GenBank/DDBJ databases">
        <title>Screening of Alkalihalophilus pseudofirmusBZ-TG-HK211 and Its Alleviation of Salt Stress on Rapeseed Growth.</title>
        <authorList>
            <person name="Zhao B."/>
            <person name="Guo T."/>
        </authorList>
    </citation>
    <scope>NUCLEOTIDE SEQUENCE</scope>
    <source>
        <strain evidence="11">BZ-TG-HK211</strain>
    </source>
</reference>
<feature type="binding site" evidence="9">
    <location>
        <begin position="41"/>
        <end position="42"/>
    </location>
    <ligand>
        <name>substrate</name>
    </ligand>
</feature>
<feature type="binding site" evidence="9">
    <location>
        <position position="63"/>
    </location>
    <ligand>
        <name>substrate</name>
    </ligand>
</feature>
<evidence type="ECO:0000256" key="9">
    <source>
        <dbReference type="HAMAP-Rule" id="MF_00082"/>
    </source>
</evidence>
<feature type="site" description="Transition state stabilizer" evidence="9">
    <location>
        <position position="215"/>
    </location>
</feature>
<dbReference type="AlphaFoldDB" id="A0AAJ2NNT9"/>
<dbReference type="EMBL" id="JAWJAY010000002">
    <property type="protein sequence ID" value="MDV2885682.1"/>
    <property type="molecule type" value="Genomic_DNA"/>
</dbReference>
<evidence type="ECO:0000256" key="5">
    <source>
        <dbReference type="ARBA" id="ARBA00022741"/>
    </source>
</evidence>
<evidence type="ECO:0000256" key="2">
    <source>
        <dbReference type="ARBA" id="ARBA00022571"/>
    </source>
</evidence>
<evidence type="ECO:0000256" key="1">
    <source>
        <dbReference type="ARBA" id="ARBA00004828"/>
    </source>
</evidence>
<proteinExistence type="inferred from homology"/>
<protein>
    <recommendedName>
        <fullName evidence="9">Acetylglutamate kinase</fullName>
        <ecNumber evidence="9">2.7.2.8</ecNumber>
    </recommendedName>
    <alternativeName>
        <fullName evidence="9">N-acetyl-L-glutamate 5-phosphotransferase</fullName>
    </alternativeName>
    <alternativeName>
        <fullName evidence="9">NAG kinase</fullName>
        <shortName evidence="9">NAGK</shortName>
    </alternativeName>
</protein>
<evidence type="ECO:0000256" key="7">
    <source>
        <dbReference type="ARBA" id="ARBA00022840"/>
    </source>
</evidence>
<keyword evidence="3 9" id="KW-0028">Amino-acid biosynthesis</keyword>
<dbReference type="FunFam" id="3.40.1160.10:FF:000004">
    <property type="entry name" value="Acetylglutamate kinase"/>
    <property type="match status" value="1"/>
</dbReference>
<evidence type="ECO:0000259" key="10">
    <source>
        <dbReference type="Pfam" id="PF00696"/>
    </source>
</evidence>
<gene>
    <name evidence="9 11" type="primary">argB</name>
    <name evidence="11" type="ORF">RYX45_10875</name>
</gene>
<comment type="catalytic activity">
    <reaction evidence="8 9">
        <text>N-acetyl-L-glutamate + ATP = N-acetyl-L-glutamyl 5-phosphate + ADP</text>
        <dbReference type="Rhea" id="RHEA:14629"/>
        <dbReference type="ChEBI" id="CHEBI:30616"/>
        <dbReference type="ChEBI" id="CHEBI:44337"/>
        <dbReference type="ChEBI" id="CHEBI:57936"/>
        <dbReference type="ChEBI" id="CHEBI:456216"/>
        <dbReference type="EC" id="2.7.2.8"/>
    </reaction>
</comment>
<evidence type="ECO:0000256" key="4">
    <source>
        <dbReference type="ARBA" id="ARBA00022679"/>
    </source>
</evidence>
<dbReference type="RefSeq" id="WP_075681141.1">
    <property type="nucleotide sequence ID" value="NZ_CP144224.1"/>
</dbReference>
<dbReference type="PIRSF" id="PIRSF000728">
    <property type="entry name" value="NAGK"/>
    <property type="match status" value="1"/>
</dbReference>
<evidence type="ECO:0000313" key="11">
    <source>
        <dbReference type="EMBL" id="MDV2885682.1"/>
    </source>
</evidence>
<dbReference type="PANTHER" id="PTHR23342:SF0">
    <property type="entry name" value="N-ACETYLGLUTAMATE SYNTHASE, MITOCHONDRIAL"/>
    <property type="match status" value="1"/>
</dbReference>
<dbReference type="GO" id="GO:0042450">
    <property type="term" value="P:L-arginine biosynthetic process via ornithine"/>
    <property type="evidence" value="ECO:0007669"/>
    <property type="project" value="UniProtKB-UniRule"/>
</dbReference>
<evidence type="ECO:0000313" key="12">
    <source>
        <dbReference type="Proteomes" id="UP001285636"/>
    </source>
</evidence>
<dbReference type="InterPro" id="IPR036393">
    <property type="entry name" value="AceGlu_kinase-like_sf"/>
</dbReference>
<dbReference type="CDD" id="cd04238">
    <property type="entry name" value="AAK_NAGK-like"/>
    <property type="match status" value="1"/>
</dbReference>
<keyword evidence="2 9" id="KW-0055">Arginine biosynthesis</keyword>
<evidence type="ECO:0000256" key="8">
    <source>
        <dbReference type="ARBA" id="ARBA00048141"/>
    </source>
</evidence>
<dbReference type="GO" id="GO:0005737">
    <property type="term" value="C:cytoplasm"/>
    <property type="evidence" value="ECO:0007669"/>
    <property type="project" value="UniProtKB-SubCell"/>
</dbReference>
<feature type="binding site" evidence="9">
    <location>
        <position position="156"/>
    </location>
    <ligand>
        <name>substrate</name>
    </ligand>
</feature>
<keyword evidence="9" id="KW-0963">Cytoplasm</keyword>
<name>A0AAJ2NNT9_ALKPS</name>
<keyword evidence="5 9" id="KW-0547">Nucleotide-binding</keyword>
<evidence type="ECO:0000256" key="6">
    <source>
        <dbReference type="ARBA" id="ARBA00022777"/>
    </source>
</evidence>
<keyword evidence="6 9" id="KW-0418">Kinase</keyword>
<comment type="pathway">
    <text evidence="1 9">Amino-acid biosynthesis; L-arginine biosynthesis; N(2)-acetyl-L-ornithine from L-glutamate: step 2/4.</text>
</comment>
<comment type="caution">
    <text evidence="11">The sequence shown here is derived from an EMBL/GenBank/DDBJ whole genome shotgun (WGS) entry which is preliminary data.</text>
</comment>
<dbReference type="Gene3D" id="3.40.1160.10">
    <property type="entry name" value="Acetylglutamate kinase-like"/>
    <property type="match status" value="1"/>
</dbReference>
<dbReference type="SUPFAM" id="SSF53633">
    <property type="entry name" value="Carbamate kinase-like"/>
    <property type="match status" value="1"/>
</dbReference>
<evidence type="ECO:0000256" key="3">
    <source>
        <dbReference type="ARBA" id="ARBA00022605"/>
    </source>
</evidence>
<organism evidence="11 12">
    <name type="scientific">Alkalihalophilus pseudofirmus</name>
    <name type="common">Bacillus pseudofirmus</name>
    <dbReference type="NCBI Taxonomy" id="79885"/>
    <lineage>
        <taxon>Bacteria</taxon>
        <taxon>Bacillati</taxon>
        <taxon>Bacillota</taxon>
        <taxon>Bacilli</taxon>
        <taxon>Bacillales</taxon>
        <taxon>Bacillaceae</taxon>
        <taxon>Alkalihalophilus</taxon>
    </lineage>
</organism>
<dbReference type="PANTHER" id="PTHR23342">
    <property type="entry name" value="N-ACETYLGLUTAMATE SYNTHASE"/>
    <property type="match status" value="1"/>
</dbReference>
<keyword evidence="7 9" id="KW-0067">ATP-binding</keyword>
<dbReference type="InterPro" id="IPR004662">
    <property type="entry name" value="AcgluKinase_fam"/>
</dbReference>
<sequence>MKDLIVIKCGGSTLDQLTPSFFNTITDLVKSGKKVIIVHGGGPHINQTLNQLNIESTFVNGLRKTTLDVLQAVEMVLCGKVNKALVTKVQLADTLAVGLSGLDGGLMKVEAVDEENLGFVGEPVQINTDLIYQLLDQHLVPVIAPIGMNEEGHHYNVNADSAAAAIARATQAEELVFVTDVDGILKDGDLIESATCEEVDQLIEDGTVYGGMIPKVKAAMKSLTGNVQSVTIMNGKSNQSLFNGDLIGTKISKSLSNQPVM</sequence>
<dbReference type="HAMAP" id="MF_00082">
    <property type="entry name" value="ArgB"/>
    <property type="match status" value="1"/>
</dbReference>
<dbReference type="GO" id="GO:0003991">
    <property type="term" value="F:acetylglutamate kinase activity"/>
    <property type="evidence" value="ECO:0007669"/>
    <property type="project" value="UniProtKB-UniRule"/>
</dbReference>
<dbReference type="NCBIfam" id="TIGR00761">
    <property type="entry name" value="argB"/>
    <property type="match status" value="1"/>
</dbReference>
<dbReference type="Pfam" id="PF00696">
    <property type="entry name" value="AA_kinase"/>
    <property type="match status" value="1"/>
</dbReference>
<dbReference type="InterPro" id="IPR037528">
    <property type="entry name" value="ArgB"/>
</dbReference>
<dbReference type="Proteomes" id="UP001285636">
    <property type="component" value="Unassembled WGS sequence"/>
</dbReference>
<comment type="similarity">
    <text evidence="9">Belongs to the acetylglutamate kinase family. ArgB subfamily.</text>
</comment>